<gene>
    <name evidence="8" type="ORF">ACFQNF_16950</name>
</gene>
<feature type="domain" description="Major facilitator superfamily (MFS) profile" evidence="7">
    <location>
        <begin position="26"/>
        <end position="471"/>
    </location>
</feature>
<feature type="transmembrane region" description="Helical" evidence="6">
    <location>
        <begin position="382"/>
        <end position="405"/>
    </location>
</feature>
<feature type="transmembrane region" description="Helical" evidence="6">
    <location>
        <begin position="244"/>
        <end position="264"/>
    </location>
</feature>
<feature type="transmembrane region" description="Helical" evidence="6">
    <location>
        <begin position="123"/>
        <end position="142"/>
    </location>
</feature>
<evidence type="ECO:0000256" key="1">
    <source>
        <dbReference type="ARBA" id="ARBA00004429"/>
    </source>
</evidence>
<evidence type="ECO:0000256" key="2">
    <source>
        <dbReference type="ARBA" id="ARBA00022475"/>
    </source>
</evidence>
<dbReference type="RefSeq" id="WP_380189096.1">
    <property type="nucleotide sequence ID" value="NZ_JBHTBQ010000035.1"/>
</dbReference>
<dbReference type="CDD" id="cd17394">
    <property type="entry name" value="MFS_FucP_like"/>
    <property type="match status" value="1"/>
</dbReference>
<dbReference type="Proteomes" id="UP001596473">
    <property type="component" value="Unassembled WGS sequence"/>
</dbReference>
<feature type="transmembrane region" description="Helical" evidence="6">
    <location>
        <begin position="417"/>
        <end position="436"/>
    </location>
</feature>
<evidence type="ECO:0000256" key="6">
    <source>
        <dbReference type="SAM" id="Phobius"/>
    </source>
</evidence>
<dbReference type="Pfam" id="PF07690">
    <property type="entry name" value="MFS_1"/>
    <property type="match status" value="1"/>
</dbReference>
<feature type="transmembrane region" description="Helical" evidence="6">
    <location>
        <begin position="359"/>
        <end position="376"/>
    </location>
</feature>
<dbReference type="EMBL" id="JBHTBQ010000035">
    <property type="protein sequence ID" value="MFC7421553.1"/>
    <property type="molecule type" value="Genomic_DNA"/>
</dbReference>
<feature type="transmembrane region" description="Helical" evidence="6">
    <location>
        <begin position="335"/>
        <end position="352"/>
    </location>
</feature>
<evidence type="ECO:0000313" key="8">
    <source>
        <dbReference type="EMBL" id="MFC7421553.1"/>
    </source>
</evidence>
<evidence type="ECO:0000256" key="3">
    <source>
        <dbReference type="ARBA" id="ARBA00022692"/>
    </source>
</evidence>
<proteinExistence type="predicted"/>
<feature type="transmembrane region" description="Helical" evidence="6">
    <location>
        <begin position="442"/>
        <end position="464"/>
    </location>
</feature>
<keyword evidence="5 6" id="KW-0472">Membrane</keyword>
<dbReference type="Gene3D" id="1.20.1250.20">
    <property type="entry name" value="MFS general substrate transporter like domains"/>
    <property type="match status" value="2"/>
</dbReference>
<reference evidence="9" key="1">
    <citation type="journal article" date="2019" name="Int. J. Syst. Evol. Microbiol.">
        <title>The Global Catalogue of Microorganisms (GCM) 10K type strain sequencing project: providing services to taxonomists for standard genome sequencing and annotation.</title>
        <authorList>
            <consortium name="The Broad Institute Genomics Platform"/>
            <consortium name="The Broad Institute Genome Sequencing Center for Infectious Disease"/>
            <person name="Wu L."/>
            <person name="Ma J."/>
        </authorList>
    </citation>
    <scope>NUCLEOTIDE SEQUENCE [LARGE SCALE GENOMIC DNA]</scope>
    <source>
        <strain evidence="9">CCUG 62945</strain>
    </source>
</reference>
<protein>
    <submittedName>
        <fullName evidence="8">Sugar MFS transporter</fullName>
    </submittedName>
</protein>
<sequence>MVTASTSTLPLGCDAPAKAGQSYRASFSLMTVLFFMWGFMTVWNDLLIPRFKNAFTLSYFEAMLVQFAFFGAYFVGSLLYYLVSVFYGDPINRIGYKNGVILGLVIAGVGSALFYPAAQMVSYPFFLTALFVVGLGFAMLQITANPYVTILGPEKTASSRLNLAQAFNSLGTTVGPLVGGWLIFKVFNTAGAHGTEAFKIPYLVVAVVFFSLAILFKFANLPAFSNKEVQGGGGLGPLKHPHTVLGMLAIFMYVGGEVSVGSVLTSFLSSPEQGGLTYEAASPYLALFWGGLMIGRFMGAFALSDISSSKKFAFLVAIPLLALLLIGMVSGWDNAQGYAIPVVLLLAAFLFGKSKPNRMLIIFGSINVLLLLIAMTSRGAVAQWAVLGMGLFCSIMWSNIFSLAIDGLGAEKSQASSLLVMAILGGALLPPLQGLIADSVGIHASFTIPLLAFAYIVFYGLYGYRAGRNRKAAMPA</sequence>
<name>A0ABW2R1B0_9NEIS</name>
<organism evidence="8 9">
    <name type="scientific">Iodobacter arcticus</name>
    <dbReference type="NCBI Taxonomy" id="590593"/>
    <lineage>
        <taxon>Bacteria</taxon>
        <taxon>Pseudomonadati</taxon>
        <taxon>Pseudomonadota</taxon>
        <taxon>Betaproteobacteria</taxon>
        <taxon>Neisseriales</taxon>
        <taxon>Chitinibacteraceae</taxon>
        <taxon>Iodobacter</taxon>
    </lineage>
</organism>
<dbReference type="PANTHER" id="PTHR43702:SF3">
    <property type="entry name" value="PROTEIN TSGA"/>
    <property type="match status" value="1"/>
</dbReference>
<feature type="transmembrane region" description="Helical" evidence="6">
    <location>
        <begin position="99"/>
        <end position="117"/>
    </location>
</feature>
<comment type="subcellular location">
    <subcellularLocation>
        <location evidence="1">Cell inner membrane</location>
        <topology evidence="1">Multi-pass membrane protein</topology>
    </subcellularLocation>
</comment>
<feature type="transmembrane region" description="Helical" evidence="6">
    <location>
        <begin position="284"/>
        <end position="303"/>
    </location>
</feature>
<evidence type="ECO:0000256" key="5">
    <source>
        <dbReference type="ARBA" id="ARBA00023136"/>
    </source>
</evidence>
<dbReference type="InterPro" id="IPR011701">
    <property type="entry name" value="MFS"/>
</dbReference>
<dbReference type="InterPro" id="IPR020846">
    <property type="entry name" value="MFS_dom"/>
</dbReference>
<dbReference type="SUPFAM" id="SSF103473">
    <property type="entry name" value="MFS general substrate transporter"/>
    <property type="match status" value="1"/>
</dbReference>
<keyword evidence="3 6" id="KW-0812">Transmembrane</keyword>
<keyword evidence="9" id="KW-1185">Reference proteome</keyword>
<evidence type="ECO:0000256" key="4">
    <source>
        <dbReference type="ARBA" id="ARBA00022989"/>
    </source>
</evidence>
<dbReference type="InterPro" id="IPR036259">
    <property type="entry name" value="MFS_trans_sf"/>
</dbReference>
<feature type="transmembrane region" description="Helical" evidence="6">
    <location>
        <begin position="63"/>
        <end position="87"/>
    </location>
</feature>
<dbReference type="PANTHER" id="PTHR43702">
    <property type="entry name" value="L-FUCOSE-PROTON SYMPORTER"/>
    <property type="match status" value="1"/>
</dbReference>
<accession>A0ABW2R1B0</accession>
<feature type="transmembrane region" description="Helical" evidence="6">
    <location>
        <begin position="25"/>
        <end position="43"/>
    </location>
</feature>
<evidence type="ECO:0000259" key="7">
    <source>
        <dbReference type="PROSITE" id="PS50850"/>
    </source>
</evidence>
<comment type="caution">
    <text evidence="8">The sequence shown here is derived from an EMBL/GenBank/DDBJ whole genome shotgun (WGS) entry which is preliminary data.</text>
</comment>
<feature type="transmembrane region" description="Helical" evidence="6">
    <location>
        <begin position="312"/>
        <end position="329"/>
    </location>
</feature>
<dbReference type="InterPro" id="IPR050375">
    <property type="entry name" value="MFS_TsgA-like"/>
</dbReference>
<dbReference type="PROSITE" id="PS50850">
    <property type="entry name" value="MFS"/>
    <property type="match status" value="1"/>
</dbReference>
<keyword evidence="2" id="KW-1003">Cell membrane</keyword>
<feature type="transmembrane region" description="Helical" evidence="6">
    <location>
        <begin position="163"/>
        <end position="184"/>
    </location>
</feature>
<evidence type="ECO:0000313" key="9">
    <source>
        <dbReference type="Proteomes" id="UP001596473"/>
    </source>
</evidence>
<keyword evidence="4 6" id="KW-1133">Transmembrane helix</keyword>
<feature type="transmembrane region" description="Helical" evidence="6">
    <location>
        <begin position="200"/>
        <end position="223"/>
    </location>
</feature>